<sequence>MSFENKTLVRCKRTRERRQSIASVRFLLSVMSRNRHHEETDKLTRIAIVNADRCKPKRCRQECKKSCPVVRMGKLCIEVTPNDKIATISEELCIGCGICVKKCPFDAITIINIPSNLEKHTTHRYSKNSFKLHRLPIPRPGEVLGLVGQNGIGKSTALKILAGKQKPNLGRFADPPDWQEILSHFRGSELQNYFTKILEDDLKALIKPQYVDQIPKAVKGTVGFLLDKKDERKNQTEICRMLDLSHIRDREIAALSGGELQRFACAMVCIQNGDIFMFDEPSSYLDVKQRLNAARTIRSLIHPDKFIIVVEHDLSVLDYLSDFICCLYGVPGAYGVVTMPFSVREGINIFLDGFVPTENMRFRTESLVFKVAESATEEEIKRMNHYEYPEMSKSMGEFSLKVHPGEFSDSEILVLLGENGTGKTTFIRMLAGNLEPDEAIEMARTELFDLFFHPVFQKCLKHAESCATNEGSGTLPQLHISYKPQKISPKSQGLVRSLLHDKIRDAYIHPQFITDVMKPMKIEEIMDQEVQNLSGGELQRVALVLCLGKPADVYLIDEPSAYLDSEQRLVAAKVIKRFILHAKRTGFVVEHDFIMATYLADRVIVFEGTPSSNATAHAPQSLLNGMNKFLELLGITFRRDPNNFRPRINKHASVKDIEQKRAGQYFFLED</sequence>
<evidence type="ECO:0000313" key="1">
    <source>
        <dbReference type="EMBL" id="KAJ8711783.1"/>
    </source>
</evidence>
<reference evidence="1" key="1">
    <citation type="submission" date="2023-03" db="EMBL/GenBank/DDBJ databases">
        <title>Chromosome-level genomes of two armyworms, Mythimna separata and Mythimna loreyi, provide insights into the biosynthesis and reception of sex pheromones.</title>
        <authorList>
            <person name="Zhao H."/>
        </authorList>
    </citation>
    <scope>NUCLEOTIDE SEQUENCE</scope>
    <source>
        <strain evidence="1">BeijingLab</strain>
    </source>
</reference>
<gene>
    <name evidence="1" type="ORF">PYW08_008737</name>
</gene>
<protein>
    <submittedName>
        <fullName evidence="1">Uncharacterized protein</fullName>
    </submittedName>
</protein>
<proteinExistence type="predicted"/>
<evidence type="ECO:0000313" key="2">
    <source>
        <dbReference type="Proteomes" id="UP001231649"/>
    </source>
</evidence>
<name>A0ACC2Q9G3_9NEOP</name>
<organism evidence="1 2">
    <name type="scientific">Mythimna loreyi</name>
    <dbReference type="NCBI Taxonomy" id="667449"/>
    <lineage>
        <taxon>Eukaryota</taxon>
        <taxon>Metazoa</taxon>
        <taxon>Ecdysozoa</taxon>
        <taxon>Arthropoda</taxon>
        <taxon>Hexapoda</taxon>
        <taxon>Insecta</taxon>
        <taxon>Pterygota</taxon>
        <taxon>Neoptera</taxon>
        <taxon>Endopterygota</taxon>
        <taxon>Lepidoptera</taxon>
        <taxon>Glossata</taxon>
        <taxon>Ditrysia</taxon>
        <taxon>Noctuoidea</taxon>
        <taxon>Noctuidae</taxon>
        <taxon>Noctuinae</taxon>
        <taxon>Hadenini</taxon>
        <taxon>Mythimna</taxon>
    </lineage>
</organism>
<accession>A0ACC2Q9G3</accession>
<keyword evidence="2" id="KW-1185">Reference proteome</keyword>
<dbReference type="EMBL" id="CM056798">
    <property type="protein sequence ID" value="KAJ8711783.1"/>
    <property type="molecule type" value="Genomic_DNA"/>
</dbReference>
<dbReference type="Proteomes" id="UP001231649">
    <property type="component" value="Chromosome 22"/>
</dbReference>
<comment type="caution">
    <text evidence="1">The sequence shown here is derived from an EMBL/GenBank/DDBJ whole genome shotgun (WGS) entry which is preliminary data.</text>
</comment>